<name>A0A179VC02_9MYCO</name>
<dbReference type="GO" id="GO:0005694">
    <property type="term" value="C:chromosome"/>
    <property type="evidence" value="ECO:0007669"/>
    <property type="project" value="TreeGrafter"/>
</dbReference>
<proteinExistence type="inferred from homology"/>
<comment type="similarity">
    <text evidence="1">Belongs to the ParB family.</text>
</comment>
<protein>
    <submittedName>
        <fullName evidence="5">Uncharacterized protein</fullName>
    </submittedName>
</protein>
<dbReference type="Proteomes" id="UP000186919">
    <property type="component" value="Unassembled WGS sequence"/>
</dbReference>
<dbReference type="Pfam" id="PF02195">
    <property type="entry name" value="ParB_N"/>
    <property type="match status" value="1"/>
</dbReference>
<dbReference type="InterPro" id="IPR003115">
    <property type="entry name" value="ParB_N"/>
</dbReference>
<dbReference type="GO" id="GO:0003677">
    <property type="term" value="F:DNA binding"/>
    <property type="evidence" value="ECO:0007669"/>
    <property type="project" value="InterPro"/>
</dbReference>
<evidence type="ECO:0000256" key="1">
    <source>
        <dbReference type="ARBA" id="ARBA00006295"/>
    </source>
</evidence>
<dbReference type="GO" id="GO:0007059">
    <property type="term" value="P:chromosome segregation"/>
    <property type="evidence" value="ECO:0007669"/>
    <property type="project" value="TreeGrafter"/>
</dbReference>
<keyword evidence="2" id="KW-0159">Chromosome partition</keyword>
<accession>A0A179VC02</accession>
<dbReference type="AlphaFoldDB" id="A0A179VC02"/>
<comment type="caution">
    <text evidence="5">The sequence shown here is derived from an EMBL/GenBank/DDBJ whole genome shotgun (WGS) entry which is preliminary data.</text>
</comment>
<dbReference type="Gene3D" id="1.10.10.2830">
    <property type="match status" value="1"/>
</dbReference>
<evidence type="ECO:0000259" key="4">
    <source>
        <dbReference type="Pfam" id="PF17762"/>
    </source>
</evidence>
<dbReference type="InterPro" id="IPR050336">
    <property type="entry name" value="Chromosome_partition/occlusion"/>
</dbReference>
<organism evidence="5 6">
    <name type="scientific">Mycobacteroides immunogenum</name>
    <dbReference type="NCBI Taxonomy" id="83262"/>
    <lineage>
        <taxon>Bacteria</taxon>
        <taxon>Bacillati</taxon>
        <taxon>Actinomycetota</taxon>
        <taxon>Actinomycetes</taxon>
        <taxon>Mycobacteriales</taxon>
        <taxon>Mycobacteriaceae</taxon>
        <taxon>Mycobacteroides</taxon>
    </lineage>
</organism>
<dbReference type="PANTHER" id="PTHR33375:SF1">
    <property type="entry name" value="CHROMOSOME-PARTITIONING PROTEIN PARB-RELATED"/>
    <property type="match status" value="1"/>
</dbReference>
<dbReference type="InterPro" id="IPR004437">
    <property type="entry name" value="ParB/RepB/Spo0J"/>
</dbReference>
<dbReference type="Gene3D" id="3.90.1530.30">
    <property type="match status" value="1"/>
</dbReference>
<dbReference type="EMBL" id="LQYE01000007">
    <property type="protein sequence ID" value="OAT69409.1"/>
    <property type="molecule type" value="Genomic_DNA"/>
</dbReference>
<evidence type="ECO:0000256" key="2">
    <source>
        <dbReference type="ARBA" id="ARBA00022829"/>
    </source>
</evidence>
<reference evidence="5 6" key="1">
    <citation type="submission" date="2016-01" db="EMBL/GenBank/DDBJ databases">
        <title>Mycobacterium immunogenum strain CD11_6 genome sequencing and assembly.</title>
        <authorList>
            <person name="Kaur G."/>
            <person name="Nair G.R."/>
            <person name="Mayilraj S."/>
        </authorList>
    </citation>
    <scope>NUCLEOTIDE SEQUENCE [LARGE SCALE GENOMIC DNA]</scope>
    <source>
        <strain evidence="5 6">CD11-6</strain>
    </source>
</reference>
<dbReference type="NCBIfam" id="TIGR00180">
    <property type="entry name" value="parB_part"/>
    <property type="match status" value="1"/>
</dbReference>
<dbReference type="SUPFAM" id="SSF110849">
    <property type="entry name" value="ParB/Sulfiredoxin"/>
    <property type="match status" value="1"/>
</dbReference>
<gene>
    <name evidence="5" type="ORF">AWB85_21305</name>
</gene>
<sequence>MVNSIRASGVQVPILLVTREAFIRARPAYASAIDNQAQYVVVYGHRRAAAAKVAGLETIPAVLDESVLDDGGDLDAMTIENFGREDLTPIQEAQVFERYSEAGLGQRAIAEKLGFDQSTVSRRMRLLLLLPEVVEGMDAKKIKVSEAVQLGTQLPYGPRRAWQQDEEYSPDQDSEDRRSDQLAAYELVLSGTTPKAAADKVRAERRARTRAAAEGIAIIDPKERFGPGYQRYAITTPSDAAGDVVGAIDPVQGSLVYYPARVEGEPTSKPSSHTAQAKARAAASTARRVACARLVTAPPPRDKLLPLLAAQYAHGIAAIASAAAGWNLAFELSRTAGLGTATHATVSDYRAAASVETELKRQLEIAWACAVAAFELHAADKSRESWNHIDSTYLRLLQERAGYLPTPWENERLEVALDSPDRGGQKC</sequence>
<dbReference type="PANTHER" id="PTHR33375">
    <property type="entry name" value="CHROMOSOME-PARTITIONING PROTEIN PARB-RELATED"/>
    <property type="match status" value="1"/>
</dbReference>
<evidence type="ECO:0000259" key="3">
    <source>
        <dbReference type="Pfam" id="PF02195"/>
    </source>
</evidence>
<dbReference type="InterPro" id="IPR036086">
    <property type="entry name" value="ParB/Sulfiredoxin_sf"/>
</dbReference>
<evidence type="ECO:0000313" key="5">
    <source>
        <dbReference type="EMBL" id="OAT69409.1"/>
    </source>
</evidence>
<feature type="domain" description="ParB-like N-terminal" evidence="3">
    <location>
        <begin position="1"/>
        <end position="81"/>
    </location>
</feature>
<dbReference type="InterPro" id="IPR041468">
    <property type="entry name" value="HTH_ParB/Spo0J"/>
</dbReference>
<dbReference type="SUPFAM" id="SSF109709">
    <property type="entry name" value="KorB DNA-binding domain-like"/>
    <property type="match status" value="1"/>
</dbReference>
<feature type="domain" description="ParB/Spo0J HTH" evidence="4">
    <location>
        <begin position="85"/>
        <end position="150"/>
    </location>
</feature>
<evidence type="ECO:0000313" key="6">
    <source>
        <dbReference type="Proteomes" id="UP000186919"/>
    </source>
</evidence>
<dbReference type="Pfam" id="PF17762">
    <property type="entry name" value="HTH_ParB"/>
    <property type="match status" value="1"/>
</dbReference>